<dbReference type="EMBL" id="AE015927">
    <property type="protein sequence ID" value="AAO36440.1"/>
    <property type="molecule type" value="Genomic_DNA"/>
</dbReference>
<dbReference type="Pfam" id="PF19854">
    <property type="entry name" value="DUF6329"/>
    <property type="match status" value="1"/>
</dbReference>
<dbReference type="AlphaFoldDB" id="Q893A2"/>
<dbReference type="HOGENOM" id="CLU_2245890_0_0_9"/>
<gene>
    <name evidence="2" type="ordered locus">CTC_01929</name>
</gene>
<dbReference type="InterPro" id="IPR046292">
    <property type="entry name" value="DUF6329"/>
</dbReference>
<sequence>MYVTKTHMEVKKMKALFGRKVLNLKELKYLTKEAKKDGMKGELYEVTKEVKLSDEEFKKFAKDFCRDQPWITKEDGGCNSKGELRCIRVKNTKTKKSILVDSESYDYPRYTAIEK</sequence>
<name>Q893A2_CLOTE</name>
<feature type="domain" description="DUF6329" evidence="1">
    <location>
        <begin position="85"/>
        <end position="112"/>
    </location>
</feature>
<evidence type="ECO:0000313" key="3">
    <source>
        <dbReference type="Proteomes" id="UP000001412"/>
    </source>
</evidence>
<dbReference type="Proteomes" id="UP000001412">
    <property type="component" value="Chromosome"/>
</dbReference>
<proteinExistence type="predicted"/>
<accession>Q893A2</accession>
<keyword evidence="3" id="KW-1185">Reference proteome</keyword>
<evidence type="ECO:0000313" key="2">
    <source>
        <dbReference type="EMBL" id="AAO36440.1"/>
    </source>
</evidence>
<dbReference type="STRING" id="212717.CTC_01929"/>
<evidence type="ECO:0000259" key="1">
    <source>
        <dbReference type="Pfam" id="PF19854"/>
    </source>
</evidence>
<dbReference type="KEGG" id="ctc:CTC_01929"/>
<protein>
    <recommendedName>
        <fullName evidence="1">DUF6329 domain-containing protein</fullName>
    </recommendedName>
</protein>
<reference evidence="2 3" key="1">
    <citation type="journal article" date="2003" name="Proc. Natl. Acad. Sci. U.S.A.">
        <title>The genome sequence of Clostridium tetani, the causative agent of tetanus disease.</title>
        <authorList>
            <person name="Brueggemann H."/>
            <person name="Baumer S."/>
            <person name="Fricke W.F."/>
            <person name="Wiezer A."/>
            <person name="Liesegang H."/>
            <person name="Decker I."/>
            <person name="Herzberg C."/>
            <person name="Martinez-Arias R."/>
            <person name="Merkl R."/>
            <person name="Henne A."/>
            <person name="Gottschalk G."/>
        </authorList>
    </citation>
    <scope>NUCLEOTIDE SEQUENCE [LARGE SCALE GENOMIC DNA]</scope>
    <source>
        <strain evidence="3">Massachusetts / E88</strain>
    </source>
</reference>
<organism evidence="2 3">
    <name type="scientific">Clostridium tetani (strain Massachusetts / E88)</name>
    <dbReference type="NCBI Taxonomy" id="212717"/>
    <lineage>
        <taxon>Bacteria</taxon>
        <taxon>Bacillati</taxon>
        <taxon>Bacillota</taxon>
        <taxon>Clostridia</taxon>
        <taxon>Eubacteriales</taxon>
        <taxon>Clostridiaceae</taxon>
        <taxon>Clostridium</taxon>
    </lineage>
</organism>